<name>A0AA35UC98_METCP</name>
<proteinExistence type="predicted"/>
<evidence type="ECO:0000313" key="3">
    <source>
        <dbReference type="EMBL" id="CAI8828142.1"/>
    </source>
</evidence>
<reference evidence="3" key="1">
    <citation type="submission" date="2023-03" db="EMBL/GenBank/DDBJ databases">
        <authorList>
            <person name="Pearce D."/>
        </authorList>
    </citation>
    <scope>NUCLEOTIDE SEQUENCE</scope>
    <source>
        <strain evidence="3">Mc</strain>
    </source>
</reference>
<dbReference type="EMBL" id="OX458332">
    <property type="protein sequence ID" value="CAI8828142.1"/>
    <property type="molecule type" value="Genomic_DNA"/>
</dbReference>
<evidence type="ECO:0000256" key="1">
    <source>
        <dbReference type="SAM" id="MobiDB-lite"/>
    </source>
</evidence>
<accession>A0AA35UC98</accession>
<evidence type="ECO:0000313" key="4">
    <source>
        <dbReference type="Proteomes" id="UP001158598"/>
    </source>
</evidence>
<evidence type="ECO:0000256" key="2">
    <source>
        <dbReference type="SAM" id="Phobius"/>
    </source>
</evidence>
<gene>
    <name evidence="3" type="ORF">MCNOR_2076</name>
</gene>
<dbReference type="Proteomes" id="UP001158598">
    <property type="component" value="Chromosome"/>
</dbReference>
<keyword evidence="2" id="KW-0472">Membrane</keyword>
<keyword evidence="2" id="KW-0812">Transmembrane</keyword>
<feature type="transmembrane region" description="Helical" evidence="2">
    <location>
        <begin position="25"/>
        <end position="46"/>
    </location>
</feature>
<feature type="compositionally biased region" description="Basic and acidic residues" evidence="1">
    <location>
        <begin position="58"/>
        <end position="71"/>
    </location>
</feature>
<sequence length="71" mass="8310">MIENFFAEFNAYLLGHPVLLAKLKFLFWLKYWILIGLMAVFIYLLYKERHAGGNSPSHRPDALHTHTSFEA</sequence>
<keyword evidence="2" id="KW-1133">Transmembrane helix</keyword>
<dbReference type="RefSeq" id="WP_017366175.1">
    <property type="nucleotide sequence ID" value="NZ_OX458332.1"/>
</dbReference>
<dbReference type="AlphaFoldDB" id="A0AA35UC98"/>
<protein>
    <submittedName>
        <fullName evidence="3">Uncharacterized protein</fullName>
    </submittedName>
</protein>
<organism evidence="3 4">
    <name type="scientific">Methylococcus capsulatus</name>
    <dbReference type="NCBI Taxonomy" id="414"/>
    <lineage>
        <taxon>Bacteria</taxon>
        <taxon>Pseudomonadati</taxon>
        <taxon>Pseudomonadota</taxon>
        <taxon>Gammaproteobacteria</taxon>
        <taxon>Methylococcales</taxon>
        <taxon>Methylococcaceae</taxon>
        <taxon>Methylococcus</taxon>
    </lineage>
</organism>
<feature type="region of interest" description="Disordered" evidence="1">
    <location>
        <begin position="52"/>
        <end position="71"/>
    </location>
</feature>